<dbReference type="PROSITE" id="PS51382">
    <property type="entry name" value="SPX"/>
    <property type="match status" value="1"/>
</dbReference>
<keyword evidence="3 7" id="KW-0812">Transmembrane</keyword>
<evidence type="ECO:0000259" key="8">
    <source>
        <dbReference type="PROSITE" id="PS51382"/>
    </source>
</evidence>
<proteinExistence type="predicted"/>
<feature type="region of interest" description="Disordered" evidence="6">
    <location>
        <begin position="315"/>
        <end position="335"/>
    </location>
</feature>
<organism evidence="9 10">
    <name type="scientific">Pichia kudriavzevii</name>
    <name type="common">Yeast</name>
    <name type="synonym">Issatchenkia orientalis</name>
    <dbReference type="NCBI Taxonomy" id="4909"/>
    <lineage>
        <taxon>Eukaryota</taxon>
        <taxon>Fungi</taxon>
        <taxon>Dikarya</taxon>
        <taxon>Ascomycota</taxon>
        <taxon>Saccharomycotina</taxon>
        <taxon>Pichiomycetes</taxon>
        <taxon>Pichiales</taxon>
        <taxon>Pichiaceae</taxon>
        <taxon>Pichia</taxon>
    </lineage>
</organism>
<evidence type="ECO:0000256" key="7">
    <source>
        <dbReference type="SAM" id="Phobius"/>
    </source>
</evidence>
<dbReference type="Proteomes" id="UP000249293">
    <property type="component" value="Chromosome 1"/>
</dbReference>
<feature type="transmembrane region" description="Helical" evidence="7">
    <location>
        <begin position="896"/>
        <end position="916"/>
    </location>
</feature>
<evidence type="ECO:0000256" key="4">
    <source>
        <dbReference type="ARBA" id="ARBA00022989"/>
    </source>
</evidence>
<name>A0A2U9QZY3_PICKU</name>
<keyword evidence="2" id="KW-0926">Vacuole</keyword>
<evidence type="ECO:0000313" key="10">
    <source>
        <dbReference type="Proteomes" id="UP000249293"/>
    </source>
</evidence>
<dbReference type="GO" id="GO:0005774">
    <property type="term" value="C:vacuolar membrane"/>
    <property type="evidence" value="ECO:0007669"/>
    <property type="project" value="UniProtKB-SubCell"/>
</dbReference>
<sequence length="917" mass="104914">MKFGIEFNQRSVSRWKNYNIDYNLLKSLIRDATSEVDDSSSSDSSDHSLTASQKKLLKKLYKSFQDQVDFVSLFVFSKVGEISRRLMALKRQCNMFIESNGDVEPVTKVSKRIRERKLLAFHRELDLITKELQDLSRFILLQKIAIKKLLKKFLKHSMYSQKEAFVSKIKNKCLTENPKSFVHLNLNDLTYETTLLYEFLDTFLKNFNKAPAQKLQPNQQPRDRQNSTATIDTLNLTTSSYGIKNSERNEQLFPKSTTFDVISKRKGPRSFQFWVHNDNLDQIKFLLTSEFKLITDETPFAHDTRLKSTRSSLNLSGEAEGTKIKPNNSHQRKTSNDEFFGKKETVISNEEFCPETDSVSVWLNNKSNLKFVQTTSLDDFDVKVDSNENLNVFCASPYSQIIVSNTKLNVNSNLLSYPVLVTPVGGLRQFTISALNEIMVDTMFPLDNGKSNEERKKELYQLWSDSKLPGNKQLSQLSIDWVIDNKVEPLASVSSKKLRYINLDDNEKINFFISLEWDISITTTKESGKESKNVYKFPHAILEINYDLPEQSFPENIKLLIDSYLVYRVDNLNFSLNNFLIYQLIQEDGDVHISDAQMLLFIAPWHGALEAEIRILPELRAKSQGAIDLGVHNPKTSDNSSVSDGILLNSNDIVPQKPGYWNEFDNGSDYGGDENAFYVYVDSSNGGGGIFSWLTRFFSYNENKFSHVDSYLENNNDRGLEWLSNDKAGMVLNWVKKARNLKQWLDFNILGVHDAPKAEMRSLLNSQNKRYSFGSINDRYNDTYDDSETEYDDFAGLSGFKPNRSDILLKGDHDNCLSFLYLTMIMFSVITSSIGAFIISSLFNGSNIGKPQFTHTVIGLIFFSIICLILSVILTGFSICFMLSRYTSAPLWHTVVVWTGSLLSIIFFLDGITTFFV</sequence>
<evidence type="ECO:0000313" key="9">
    <source>
        <dbReference type="EMBL" id="AWU74486.1"/>
    </source>
</evidence>
<dbReference type="PANTHER" id="PTHR46140:SF1">
    <property type="entry name" value="VACUOLAR TRANSPORTER CHAPERONE COMPLEX SUBUNIT 4-RELATED"/>
    <property type="match status" value="1"/>
</dbReference>
<evidence type="ECO:0000256" key="5">
    <source>
        <dbReference type="ARBA" id="ARBA00023136"/>
    </source>
</evidence>
<reference evidence="9 10" key="1">
    <citation type="submission" date="2018-06" db="EMBL/GenBank/DDBJ databases">
        <title>Population genomics shows no distinction between pathogenic Candida krusei and environmental Pichia kudriavzevii: One species, four names.</title>
        <authorList>
            <person name="Douglass A.P."/>
            <person name="Offei B."/>
            <person name="Braun-Galleani S."/>
            <person name="Coughlan A.Y."/>
            <person name="Martos A."/>
            <person name="Ortiz-Merino R.A."/>
            <person name="Byrne K.P."/>
            <person name="Wolfe K.H."/>
        </authorList>
    </citation>
    <scope>NUCLEOTIDE SEQUENCE [LARGE SCALE GENOMIC DNA]</scope>
    <source>
        <strain evidence="9 10">CBS573</strain>
    </source>
</reference>
<keyword evidence="5 7" id="KW-0472">Membrane</keyword>
<dbReference type="KEGG" id="pkz:C5L36_0A10710"/>
<evidence type="ECO:0000256" key="6">
    <source>
        <dbReference type="SAM" id="MobiDB-lite"/>
    </source>
</evidence>
<feature type="transmembrane region" description="Helical" evidence="7">
    <location>
        <begin position="819"/>
        <end position="845"/>
    </location>
</feature>
<feature type="domain" description="SPX" evidence="8">
    <location>
        <begin position="1"/>
        <end position="167"/>
    </location>
</feature>
<evidence type="ECO:0000256" key="2">
    <source>
        <dbReference type="ARBA" id="ARBA00022554"/>
    </source>
</evidence>
<dbReference type="AlphaFoldDB" id="A0A2U9QZY3"/>
<dbReference type="InterPro" id="IPR004331">
    <property type="entry name" value="SPX_dom"/>
</dbReference>
<protein>
    <recommendedName>
        <fullName evidence="8">SPX domain-containing protein</fullName>
    </recommendedName>
</protein>
<dbReference type="Gene3D" id="3.20.100.30">
    <property type="entry name" value="VTC, catalytic tunnel domain"/>
    <property type="match status" value="1"/>
</dbReference>
<dbReference type="InterPro" id="IPR042267">
    <property type="entry name" value="VTC_sf"/>
</dbReference>
<dbReference type="VEuPathDB" id="FungiDB:C5L36_0A10710"/>
<keyword evidence="10" id="KW-1185">Reference proteome</keyword>
<evidence type="ECO:0000256" key="3">
    <source>
        <dbReference type="ARBA" id="ARBA00022692"/>
    </source>
</evidence>
<dbReference type="EMBL" id="CP028773">
    <property type="protein sequence ID" value="AWU74486.1"/>
    <property type="molecule type" value="Genomic_DNA"/>
</dbReference>
<comment type="subcellular location">
    <subcellularLocation>
        <location evidence="1">Vacuole membrane</location>
        <topology evidence="1">Multi-pass membrane protein</topology>
    </subcellularLocation>
</comment>
<dbReference type="GeneID" id="40382196"/>
<dbReference type="GO" id="GO:0033254">
    <property type="term" value="C:vacuolar transporter chaperone complex"/>
    <property type="evidence" value="ECO:0007669"/>
    <property type="project" value="UniProtKB-ARBA"/>
</dbReference>
<feature type="transmembrane region" description="Helical" evidence="7">
    <location>
        <begin position="857"/>
        <end position="884"/>
    </location>
</feature>
<gene>
    <name evidence="9" type="ORF">C5L36_0A10710</name>
</gene>
<dbReference type="Pfam" id="PF03105">
    <property type="entry name" value="SPX"/>
    <property type="match status" value="1"/>
</dbReference>
<dbReference type="GO" id="GO:0006799">
    <property type="term" value="P:polyphosphate biosynthetic process"/>
    <property type="evidence" value="ECO:0007669"/>
    <property type="project" value="UniProtKB-ARBA"/>
</dbReference>
<accession>A0A2U9QZY3</accession>
<keyword evidence="4 7" id="KW-1133">Transmembrane helix</keyword>
<dbReference type="STRING" id="4909.A0A2U9QZY3"/>
<evidence type="ECO:0000256" key="1">
    <source>
        <dbReference type="ARBA" id="ARBA00004128"/>
    </source>
</evidence>
<dbReference type="InterPro" id="IPR051572">
    <property type="entry name" value="VTC_Complex_Subunit"/>
</dbReference>
<dbReference type="RefSeq" id="XP_029319963.1">
    <property type="nucleotide sequence ID" value="XM_029464103.1"/>
</dbReference>
<dbReference type="OrthoDB" id="5588846at2759"/>
<dbReference type="PANTHER" id="PTHR46140">
    <property type="entry name" value="VACUOLAR TRANSPORTER CHAPERONE 1-RELATED"/>
    <property type="match status" value="1"/>
</dbReference>